<organism evidence="2 3">
    <name type="scientific">Rhizobium leguminosarum bv. trifolii (strain WSM1325)</name>
    <dbReference type="NCBI Taxonomy" id="395491"/>
    <lineage>
        <taxon>Bacteria</taxon>
        <taxon>Pseudomonadati</taxon>
        <taxon>Pseudomonadota</taxon>
        <taxon>Alphaproteobacteria</taxon>
        <taxon>Hyphomicrobiales</taxon>
        <taxon>Rhizobiaceae</taxon>
        <taxon>Rhizobium/Agrobacterium group</taxon>
        <taxon>Rhizobium</taxon>
    </lineage>
</organism>
<evidence type="ECO:0000313" key="3">
    <source>
        <dbReference type="Proteomes" id="UP000002256"/>
    </source>
</evidence>
<protein>
    <submittedName>
        <fullName evidence="2">Uncharacterized protein</fullName>
    </submittedName>
</protein>
<feature type="region of interest" description="Disordered" evidence="1">
    <location>
        <begin position="79"/>
        <end position="98"/>
    </location>
</feature>
<gene>
    <name evidence="2" type="ordered locus">Rleg_5146</name>
</gene>
<keyword evidence="2" id="KW-0614">Plasmid</keyword>
<dbReference type="KEGG" id="rlg:Rleg_5146"/>
<proteinExistence type="predicted"/>
<name>C6B5K0_RHILS</name>
<dbReference type="AlphaFoldDB" id="C6B5K0"/>
<feature type="region of interest" description="Disordered" evidence="1">
    <location>
        <begin position="1"/>
        <end position="23"/>
    </location>
</feature>
<feature type="compositionally biased region" description="Basic and acidic residues" evidence="1">
    <location>
        <begin position="81"/>
        <end position="98"/>
    </location>
</feature>
<dbReference type="HOGENOM" id="CLU_2331740_0_0_5"/>
<sequence length="98" mass="10813">MRPPRWNALSSAPATERTDSLKSTGACVRRLNPMSSSAAVHAWRGYGRTATLNLSFTMHGNWIATFSDMTHIRDGLWTGGREVRNGSERHEQRGTGGL</sequence>
<evidence type="ECO:0000256" key="1">
    <source>
        <dbReference type="SAM" id="MobiDB-lite"/>
    </source>
</evidence>
<evidence type="ECO:0000313" key="2">
    <source>
        <dbReference type="EMBL" id="ACS59358.1"/>
    </source>
</evidence>
<accession>C6B5K0</accession>
<dbReference type="EMBL" id="CP001623">
    <property type="protein sequence ID" value="ACS59358.1"/>
    <property type="molecule type" value="Genomic_DNA"/>
</dbReference>
<reference evidence="2 3" key="1">
    <citation type="journal article" date="2010" name="Stand. Genomic Sci.">
        <title>Complete genome sequence of Rhizobium leguminosarum bv. trifolii strain WSM1325, an effective microsymbiont of annual Mediterranean clovers.</title>
        <authorList>
            <person name="Reeve W."/>
            <person name="O'Hara G."/>
            <person name="Chain P."/>
            <person name="Ardley J."/>
            <person name="Brau L."/>
            <person name="Nandesena K."/>
            <person name="Tiwari R."/>
            <person name="Copeland A."/>
            <person name="Nolan M."/>
            <person name="Han C."/>
            <person name="Brettin T."/>
            <person name="Land M."/>
            <person name="Ovchinikova G."/>
            <person name="Ivanova N."/>
            <person name="Mavromatis K."/>
            <person name="Markowitz V."/>
            <person name="Kyrpides N."/>
            <person name="Melino V."/>
            <person name="Denton M."/>
            <person name="Yates R."/>
            <person name="Howieson J."/>
        </authorList>
    </citation>
    <scope>NUCLEOTIDE SEQUENCE [LARGE SCALE GENOMIC DNA]</scope>
    <source>
        <strain evidence="2 3">WSM1325</strain>
        <plasmid evidence="3">Plasmid pR132501</plasmid>
    </source>
</reference>
<geneLocation type="plasmid" evidence="2 3">
    <name>pR132501</name>
</geneLocation>
<dbReference type="Proteomes" id="UP000002256">
    <property type="component" value="Plasmid pR132501"/>
</dbReference>